<dbReference type="PANTHER" id="PTHR28165">
    <property type="entry name" value="NON-CLASSICAL EXPORT PROTEIN 2-RELATED"/>
    <property type="match status" value="1"/>
</dbReference>
<dbReference type="Proteomes" id="UP000284657">
    <property type="component" value="Unassembled WGS sequence"/>
</dbReference>
<dbReference type="AlphaFoldDB" id="A0A3F2RMJ7"/>
<evidence type="ECO:0000256" key="1">
    <source>
        <dbReference type="SAM" id="Phobius"/>
    </source>
</evidence>
<comment type="caution">
    <text evidence="2">The sequence shown here is derived from an EMBL/GenBank/DDBJ whole genome shotgun (WGS) entry which is preliminary data.</text>
</comment>
<dbReference type="PANTHER" id="PTHR28165:SF1">
    <property type="entry name" value="NON-CLASSICAL EXPORT PROTEIN 2-RELATED"/>
    <property type="match status" value="1"/>
</dbReference>
<keyword evidence="1" id="KW-1133">Transmembrane helix</keyword>
<feature type="transmembrane region" description="Helical" evidence="1">
    <location>
        <begin position="206"/>
        <end position="224"/>
    </location>
</feature>
<organism evidence="2 4">
    <name type="scientific">Phytophthora kernoviae</name>
    <dbReference type="NCBI Taxonomy" id="325452"/>
    <lineage>
        <taxon>Eukaryota</taxon>
        <taxon>Sar</taxon>
        <taxon>Stramenopiles</taxon>
        <taxon>Oomycota</taxon>
        <taxon>Peronosporomycetes</taxon>
        <taxon>Peronosporales</taxon>
        <taxon>Peronosporaceae</taxon>
        <taxon>Phytophthora</taxon>
    </lineage>
</organism>
<gene>
    <name evidence="3" type="ORF">BBJ29_004249</name>
    <name evidence="2" type="ORF">BBP00_00005953</name>
</gene>
<evidence type="ECO:0008006" key="6">
    <source>
        <dbReference type="Google" id="ProtNLM"/>
    </source>
</evidence>
<dbReference type="Proteomes" id="UP000277300">
    <property type="component" value="Unassembled WGS sequence"/>
</dbReference>
<keyword evidence="1" id="KW-0812">Transmembrane</keyword>
<evidence type="ECO:0000313" key="4">
    <source>
        <dbReference type="Proteomes" id="UP000277300"/>
    </source>
</evidence>
<protein>
    <recommendedName>
        <fullName evidence="6">MARVEL domain-containing protein</fullName>
    </recommendedName>
</protein>
<feature type="transmembrane region" description="Helical" evidence="1">
    <location>
        <begin position="268"/>
        <end position="288"/>
    </location>
</feature>
<feature type="transmembrane region" description="Helical" evidence="1">
    <location>
        <begin position="49"/>
        <end position="67"/>
    </location>
</feature>
<dbReference type="EMBL" id="MBAD02000515">
    <property type="protein sequence ID" value="RLN66505.1"/>
    <property type="molecule type" value="Genomic_DNA"/>
</dbReference>
<keyword evidence="1" id="KW-0472">Membrane</keyword>
<dbReference type="EMBL" id="MBDO02000187">
    <property type="protein sequence ID" value="RLN60486.1"/>
    <property type="molecule type" value="Genomic_DNA"/>
</dbReference>
<feature type="transmembrane region" description="Helical" evidence="1">
    <location>
        <begin position="308"/>
        <end position="331"/>
    </location>
</feature>
<reference evidence="4 5" key="1">
    <citation type="submission" date="2018-07" db="EMBL/GenBank/DDBJ databases">
        <title>Genome sequencing of oomycete isolates from Chile give support for New Zealand origin for Phytophthora kernoviae and make available the first Nothophytophthora sp. genome.</title>
        <authorList>
            <person name="Studholme D.J."/>
            <person name="Sanfuentes E."/>
            <person name="Panda P."/>
            <person name="Hill R."/>
            <person name="Sambles C."/>
            <person name="Grant M."/>
            <person name="Williams N.M."/>
            <person name="Mcdougal R.L."/>
        </authorList>
    </citation>
    <scope>NUCLEOTIDE SEQUENCE [LARGE SCALE GENOMIC DNA]</scope>
    <source>
        <strain evidence="2">Chile6</strain>
        <strain evidence="3">Chile7</strain>
    </source>
</reference>
<name>A0A3F2RMJ7_9STRA</name>
<dbReference type="InterPro" id="IPR052649">
    <property type="entry name" value="NCE102-like"/>
</dbReference>
<evidence type="ECO:0000313" key="5">
    <source>
        <dbReference type="Proteomes" id="UP000284657"/>
    </source>
</evidence>
<sequence>MPCALIMVSVSLPRLSVRVTQIVISIAALVIAPLSYASSGFQLNAKTAASIYFTNYAALLCALYYVVAPHLPKTTPSVPAPRNQRLADTVLAVVLVLGASLEITNDIILHCEIREAYFEKRGTTVFRCGMKSASIVVTYINAALFVVTAVWSLVCDSATSSANLANAGELAAADAYAAVSTPVKPVKEGVITCHPYLPYLHRGARVAQFIASTISVIVVLVGYTLYESGTVTSMPIYSVMAGYTSALYAMWSLVAVEMAKLTTAPSAFIERIVDVVLAVAVAVGAIVLSTSSAVQDCANNGGCGHLMAGYIFLFIAFAFHVGSIGLSFTVADEDIQPRASSSTYAEPLQTPVTANSTGVMA</sequence>
<accession>A0A3F2RMJ7</accession>
<evidence type="ECO:0000313" key="2">
    <source>
        <dbReference type="EMBL" id="RLN60486.1"/>
    </source>
</evidence>
<feature type="transmembrane region" description="Helical" evidence="1">
    <location>
        <begin position="15"/>
        <end position="37"/>
    </location>
</feature>
<evidence type="ECO:0000313" key="3">
    <source>
        <dbReference type="EMBL" id="RLN66505.1"/>
    </source>
</evidence>
<feature type="transmembrane region" description="Helical" evidence="1">
    <location>
        <begin position="133"/>
        <end position="154"/>
    </location>
</feature>
<proteinExistence type="predicted"/>
<feature type="transmembrane region" description="Helical" evidence="1">
    <location>
        <begin position="236"/>
        <end position="256"/>
    </location>
</feature>